<evidence type="ECO:0000313" key="2">
    <source>
        <dbReference type="EMBL" id="SEF49564.1"/>
    </source>
</evidence>
<keyword evidence="1" id="KW-0472">Membrane</keyword>
<reference evidence="2 3" key="1">
    <citation type="submission" date="2016-10" db="EMBL/GenBank/DDBJ databases">
        <authorList>
            <person name="de Groot N.N."/>
        </authorList>
    </citation>
    <scope>NUCLEOTIDE SEQUENCE [LARGE SCALE GENOMIC DNA]</scope>
    <source>
        <strain evidence="2 3">DSM 26656</strain>
    </source>
</reference>
<evidence type="ECO:0008006" key="4">
    <source>
        <dbReference type="Google" id="ProtNLM"/>
    </source>
</evidence>
<dbReference type="AlphaFoldDB" id="A0A1H5SGL6"/>
<proteinExistence type="predicted"/>
<protein>
    <recommendedName>
        <fullName evidence="4">Tellurite resistance protein TerB</fullName>
    </recommendedName>
</protein>
<name>A0A1H5SGL6_9HYPH</name>
<dbReference type="OrthoDB" id="8442344at2"/>
<gene>
    <name evidence="2" type="ORF">SAMN04488115_101254</name>
</gene>
<accession>A0A1H5SGL6</accession>
<dbReference type="Proteomes" id="UP000236743">
    <property type="component" value="Unassembled WGS sequence"/>
</dbReference>
<sequence>MPALVAIVGAIMSGVVYWFIYGKGMEQVDHWLNDRRNTKRRLAAREAAGRAPLKAMTESRDGAVALMLLIAGERGEPTTEQLDAIRAEMRDLLEFGDDLEARLAVARHAVASAPSIQAAIDDLKDLFRSNLSKAEVNELCMMLRKIAALHGGPTEGQERMIGYAERLLRAPQG</sequence>
<evidence type="ECO:0000256" key="1">
    <source>
        <dbReference type="SAM" id="Phobius"/>
    </source>
</evidence>
<keyword evidence="1" id="KW-1133">Transmembrane helix</keyword>
<feature type="transmembrane region" description="Helical" evidence="1">
    <location>
        <begin position="6"/>
        <end position="22"/>
    </location>
</feature>
<dbReference type="RefSeq" id="WP_103870657.1">
    <property type="nucleotide sequence ID" value="NZ_FNUY01000001.1"/>
</dbReference>
<keyword evidence="3" id="KW-1185">Reference proteome</keyword>
<dbReference type="EMBL" id="FNUY01000001">
    <property type="protein sequence ID" value="SEF49564.1"/>
    <property type="molecule type" value="Genomic_DNA"/>
</dbReference>
<organism evidence="2 3">
    <name type="scientific">Bosea lathyri</name>
    <dbReference type="NCBI Taxonomy" id="1036778"/>
    <lineage>
        <taxon>Bacteria</taxon>
        <taxon>Pseudomonadati</taxon>
        <taxon>Pseudomonadota</taxon>
        <taxon>Alphaproteobacteria</taxon>
        <taxon>Hyphomicrobiales</taxon>
        <taxon>Boseaceae</taxon>
        <taxon>Bosea</taxon>
    </lineage>
</organism>
<keyword evidence="1" id="KW-0812">Transmembrane</keyword>
<evidence type="ECO:0000313" key="3">
    <source>
        <dbReference type="Proteomes" id="UP000236743"/>
    </source>
</evidence>